<dbReference type="EMBL" id="JBHSNA010000015">
    <property type="protein sequence ID" value="MFC5567488.1"/>
    <property type="molecule type" value="Genomic_DNA"/>
</dbReference>
<evidence type="ECO:0000256" key="1">
    <source>
        <dbReference type="SAM" id="MobiDB-lite"/>
    </source>
</evidence>
<protein>
    <recommendedName>
        <fullName evidence="4">Helix-turn-helix domain-containing protein</fullName>
    </recommendedName>
</protein>
<feature type="region of interest" description="Disordered" evidence="1">
    <location>
        <begin position="84"/>
        <end position="103"/>
    </location>
</feature>
<gene>
    <name evidence="2" type="ORF">ACFPOC_13830</name>
</gene>
<evidence type="ECO:0000313" key="2">
    <source>
        <dbReference type="EMBL" id="MFC5567488.1"/>
    </source>
</evidence>
<comment type="caution">
    <text evidence="2">The sequence shown here is derived from an EMBL/GenBank/DDBJ whole genome shotgun (WGS) entry which is preliminary data.</text>
</comment>
<evidence type="ECO:0000313" key="3">
    <source>
        <dbReference type="Proteomes" id="UP001596056"/>
    </source>
</evidence>
<keyword evidence="3" id="KW-1185">Reference proteome</keyword>
<proteinExistence type="predicted"/>
<accession>A0ABW0SET8</accession>
<dbReference type="Proteomes" id="UP001596056">
    <property type="component" value="Unassembled WGS sequence"/>
</dbReference>
<sequence length="213" mass="23188">MAMVRASELAERLSVSRARVSQYVADGKLAGCYVGEGQARRFDSDKCFEALGRRLDPGQMMGNGAGTRQALAVQREMGEQAPPRMLPLPPPTGGGATELPAGDGDRYELARTLKAEEEARRLRRQNLEAEGTFVLAAEAARQTQRLIAQEVAEFETVLREASRRVADELGVDYKSVRQILVATWRGHRAHRSEALVQAADAADLTPAEGEADV</sequence>
<name>A0ABW0SET8_9RHOB</name>
<dbReference type="RefSeq" id="WP_209841019.1">
    <property type="nucleotide sequence ID" value="NZ_JAGGJP010000009.1"/>
</dbReference>
<reference evidence="3" key="1">
    <citation type="journal article" date="2019" name="Int. J. Syst. Evol. Microbiol.">
        <title>The Global Catalogue of Microorganisms (GCM) 10K type strain sequencing project: providing services to taxonomists for standard genome sequencing and annotation.</title>
        <authorList>
            <consortium name="The Broad Institute Genomics Platform"/>
            <consortium name="The Broad Institute Genome Sequencing Center for Infectious Disease"/>
            <person name="Wu L."/>
            <person name="Ma J."/>
        </authorList>
    </citation>
    <scope>NUCLEOTIDE SEQUENCE [LARGE SCALE GENOMIC DNA]</scope>
    <source>
        <strain evidence="3">KACC 11588</strain>
    </source>
</reference>
<organism evidence="2 3">
    <name type="scientific">Rubellimicrobium aerolatum</name>
    <dbReference type="NCBI Taxonomy" id="490979"/>
    <lineage>
        <taxon>Bacteria</taxon>
        <taxon>Pseudomonadati</taxon>
        <taxon>Pseudomonadota</taxon>
        <taxon>Alphaproteobacteria</taxon>
        <taxon>Rhodobacterales</taxon>
        <taxon>Roseobacteraceae</taxon>
        <taxon>Rubellimicrobium</taxon>
    </lineage>
</organism>
<evidence type="ECO:0008006" key="4">
    <source>
        <dbReference type="Google" id="ProtNLM"/>
    </source>
</evidence>